<feature type="domain" description="Aldehyde dehydrogenase" evidence="9">
    <location>
        <begin position="67"/>
        <end position="519"/>
    </location>
</feature>
<dbReference type="EC" id="1.2.1.88" evidence="3"/>
<comment type="similarity">
    <text evidence="2">Belongs to the aldehyde dehydrogenase family.</text>
</comment>
<dbReference type="EMBL" id="JAPDPJ010000031">
    <property type="protein sequence ID" value="MCW3787555.1"/>
    <property type="molecule type" value="Genomic_DNA"/>
</dbReference>
<dbReference type="GO" id="GO:0004657">
    <property type="term" value="F:proline dehydrogenase activity"/>
    <property type="evidence" value="ECO:0007669"/>
    <property type="project" value="UniProtKB-ARBA"/>
</dbReference>
<proteinExistence type="inferred from homology"/>
<dbReference type="PANTHER" id="PTHR42862">
    <property type="entry name" value="DELTA-1-PYRROLINE-5-CARBOXYLATE DEHYDROGENASE 1, ISOFORM A-RELATED"/>
    <property type="match status" value="1"/>
</dbReference>
<dbReference type="InterPro" id="IPR016160">
    <property type="entry name" value="Ald_DH_CS_CYS"/>
</dbReference>
<evidence type="ECO:0000313" key="10">
    <source>
        <dbReference type="EMBL" id="MCW3787555.1"/>
    </source>
</evidence>
<evidence type="ECO:0000256" key="6">
    <source>
        <dbReference type="ARBA" id="ARBA00023062"/>
    </source>
</evidence>
<evidence type="ECO:0000313" key="11">
    <source>
        <dbReference type="Proteomes" id="UP001209229"/>
    </source>
</evidence>
<dbReference type="InterPro" id="IPR005931">
    <property type="entry name" value="P5CDH/ALDH4A1"/>
</dbReference>
<keyword evidence="11" id="KW-1185">Reference proteome</keyword>
<keyword evidence="5" id="KW-0520">NAD</keyword>
<keyword evidence="6" id="KW-0642">Proline metabolism</keyword>
<dbReference type="Pfam" id="PF00171">
    <property type="entry name" value="Aldedh"/>
    <property type="match status" value="1"/>
</dbReference>
<protein>
    <recommendedName>
        <fullName evidence="7">L-glutamate gamma-semialdehyde dehydrogenase</fullName>
        <ecNumber evidence="3">1.2.1.88</ecNumber>
    </recommendedName>
    <alternativeName>
        <fullName evidence="7">L-glutamate gamma-semialdehyde dehydrogenase</fullName>
    </alternativeName>
</protein>
<organism evidence="10 11">
    <name type="scientific">Plebeiibacterium sediminum</name>
    <dbReference type="NCBI Taxonomy" id="2992112"/>
    <lineage>
        <taxon>Bacteria</taxon>
        <taxon>Pseudomonadati</taxon>
        <taxon>Bacteroidota</taxon>
        <taxon>Bacteroidia</taxon>
        <taxon>Marinilabiliales</taxon>
        <taxon>Marinilabiliaceae</taxon>
        <taxon>Plebeiibacterium</taxon>
    </lineage>
</organism>
<evidence type="ECO:0000256" key="5">
    <source>
        <dbReference type="ARBA" id="ARBA00023027"/>
    </source>
</evidence>
<dbReference type="InterPro" id="IPR016161">
    <property type="entry name" value="Ald_DH/histidinol_DH"/>
</dbReference>
<evidence type="ECO:0000256" key="4">
    <source>
        <dbReference type="ARBA" id="ARBA00023002"/>
    </source>
</evidence>
<gene>
    <name evidence="10" type="primary">pruA</name>
    <name evidence="10" type="ORF">OM075_13860</name>
</gene>
<comment type="caution">
    <text evidence="10">The sequence shown here is derived from an EMBL/GenBank/DDBJ whole genome shotgun (WGS) entry which is preliminary data.</text>
</comment>
<comment type="catalytic activity">
    <reaction evidence="8">
        <text>L-glutamate 5-semialdehyde + NAD(+) + H2O = L-glutamate + NADH + 2 H(+)</text>
        <dbReference type="Rhea" id="RHEA:30235"/>
        <dbReference type="ChEBI" id="CHEBI:15377"/>
        <dbReference type="ChEBI" id="CHEBI:15378"/>
        <dbReference type="ChEBI" id="CHEBI:29985"/>
        <dbReference type="ChEBI" id="CHEBI:57540"/>
        <dbReference type="ChEBI" id="CHEBI:57945"/>
        <dbReference type="ChEBI" id="CHEBI:58066"/>
        <dbReference type="EC" id="1.2.1.88"/>
    </reaction>
</comment>
<evidence type="ECO:0000256" key="2">
    <source>
        <dbReference type="ARBA" id="ARBA00009986"/>
    </source>
</evidence>
<dbReference type="FunFam" id="3.40.605.10:FF:000006">
    <property type="entry name" value="1-pyrroline-5-carboxylate dehydrogenase"/>
    <property type="match status" value="1"/>
</dbReference>
<dbReference type="Proteomes" id="UP001209229">
    <property type="component" value="Unassembled WGS sequence"/>
</dbReference>
<dbReference type="InterPro" id="IPR050485">
    <property type="entry name" value="Proline_metab_enzyme"/>
</dbReference>
<sequence>MPKGIFNVPKAKNEPVLSYAPGTTEREELKAQVKAFREVEVDIPMYIGGEEVRTGDKKSIHPPHDIKHCLGYYHQGDETHVYQAIDAALKAKPQWEALSWEHRASIFLKAADLLAGPYRQKINAATMLGQSKNAFQAEIDAACEFADFLRFNVQYMTEIYADQPESAPGIWDRVEYRPLEGFVFALTPFNFTSIAGNLPSAPALMGNTVVWKPSKTAVYSANIIMQLFKEAGLPDGVINLVYASGPVAAKVIFEHPEFTGIHFTGSTGVFQSMWKTIGENIHKYKTYPRIVGETGGKDYIFAHKSCDAQAVATAIVRGGFEYQGQKCSAASRIYVPESRWEEIKGYMAPQLAEIKTGTPEDFTNFVNAVIDEDSFDKLSKAIDDAKASKEAEVIFGGDYDKSVGYFIQPTIIQTTNPKYVTMEEELFGPVVTLYVYKDAELDATLDILDSTSMYALTGAIFSQDRYAAEMLTKRLTHTAGNFYINDKPTGAVVGQQPFGGSRGSGTNDKAGSAINLMRWVSPRTIKETFVPAKDYKYPFLAE</sequence>
<accession>A0AAE3M6M2</accession>
<dbReference type="GO" id="GO:0010133">
    <property type="term" value="P:L-proline catabolic process to L-glutamate"/>
    <property type="evidence" value="ECO:0007669"/>
    <property type="project" value="InterPro"/>
</dbReference>
<dbReference type="PROSITE" id="PS00070">
    <property type="entry name" value="ALDEHYDE_DEHYDR_CYS"/>
    <property type="match status" value="1"/>
</dbReference>
<name>A0AAE3M6M2_9BACT</name>
<dbReference type="NCBIfam" id="TIGR01236">
    <property type="entry name" value="D1pyr5carbox1"/>
    <property type="match status" value="1"/>
</dbReference>
<evidence type="ECO:0000256" key="7">
    <source>
        <dbReference type="ARBA" id="ARBA00032259"/>
    </source>
</evidence>
<dbReference type="InterPro" id="IPR016162">
    <property type="entry name" value="Ald_DH_N"/>
</dbReference>
<dbReference type="FunFam" id="3.40.309.10:FF:000005">
    <property type="entry name" value="1-pyrroline-5-carboxylate dehydrogenase 1"/>
    <property type="match status" value="1"/>
</dbReference>
<evidence type="ECO:0000256" key="8">
    <source>
        <dbReference type="ARBA" id="ARBA00048142"/>
    </source>
</evidence>
<dbReference type="AlphaFoldDB" id="A0AAE3M6M2"/>
<dbReference type="Gene3D" id="3.40.605.10">
    <property type="entry name" value="Aldehyde Dehydrogenase, Chain A, domain 1"/>
    <property type="match status" value="1"/>
</dbReference>
<dbReference type="RefSeq" id="WP_301191120.1">
    <property type="nucleotide sequence ID" value="NZ_JAPDPJ010000031.1"/>
</dbReference>
<dbReference type="CDD" id="cd07123">
    <property type="entry name" value="ALDH_F4-17_P5CDH"/>
    <property type="match status" value="1"/>
</dbReference>
<dbReference type="GO" id="GO:0003842">
    <property type="term" value="F:L-glutamate gamma-semialdehyde dehydrogenase activity"/>
    <property type="evidence" value="ECO:0007669"/>
    <property type="project" value="UniProtKB-EC"/>
</dbReference>
<dbReference type="InterPro" id="IPR015590">
    <property type="entry name" value="Aldehyde_DH_dom"/>
</dbReference>
<dbReference type="SUPFAM" id="SSF53720">
    <property type="entry name" value="ALDH-like"/>
    <property type="match status" value="1"/>
</dbReference>
<dbReference type="Gene3D" id="3.40.309.10">
    <property type="entry name" value="Aldehyde Dehydrogenase, Chain A, domain 2"/>
    <property type="match status" value="1"/>
</dbReference>
<evidence type="ECO:0000256" key="3">
    <source>
        <dbReference type="ARBA" id="ARBA00012884"/>
    </source>
</evidence>
<dbReference type="GO" id="GO:0009898">
    <property type="term" value="C:cytoplasmic side of plasma membrane"/>
    <property type="evidence" value="ECO:0007669"/>
    <property type="project" value="TreeGrafter"/>
</dbReference>
<evidence type="ECO:0000256" key="1">
    <source>
        <dbReference type="ARBA" id="ARBA00004786"/>
    </source>
</evidence>
<dbReference type="PANTHER" id="PTHR42862:SF1">
    <property type="entry name" value="DELTA-1-PYRROLINE-5-CARBOXYLATE DEHYDROGENASE 2, ISOFORM A-RELATED"/>
    <property type="match status" value="1"/>
</dbReference>
<dbReference type="InterPro" id="IPR016163">
    <property type="entry name" value="Ald_DH_C"/>
</dbReference>
<evidence type="ECO:0000259" key="9">
    <source>
        <dbReference type="Pfam" id="PF00171"/>
    </source>
</evidence>
<keyword evidence="4 10" id="KW-0560">Oxidoreductase</keyword>
<comment type="pathway">
    <text evidence="1">Amino-acid degradation; L-proline degradation into L-glutamate; L-glutamate from L-proline: step 2/2.</text>
</comment>
<reference evidence="10" key="1">
    <citation type="submission" date="2022-10" db="EMBL/GenBank/DDBJ databases">
        <authorList>
            <person name="Yu W.X."/>
        </authorList>
    </citation>
    <scope>NUCLEOTIDE SEQUENCE</scope>
    <source>
        <strain evidence="10">AAT</strain>
    </source>
</reference>